<accession>A0A1S6IR18</accession>
<dbReference type="InterPro" id="IPR013559">
    <property type="entry name" value="YheO"/>
</dbReference>
<dbReference type="RefSeq" id="WP_062469550.1">
    <property type="nucleotide sequence ID" value="NZ_BBYN01000013.1"/>
</dbReference>
<evidence type="ECO:0000313" key="3">
    <source>
        <dbReference type="EMBL" id="AQS53974.1"/>
    </source>
</evidence>
<evidence type="ECO:0008006" key="5">
    <source>
        <dbReference type="Google" id="ProtNLM"/>
    </source>
</evidence>
<sequence>MEAGKLDFYISMTHFLGAALGPRYEIVLHILEDKNSYIASIVNNQVSGRTTDSPLTSFALGLIKSEEYKKRDFVSNYKAKIKTGATVQGSTFFLKDSLGNLEGMLCINTDFSKHIELAHSILELANINSDSLDNRNVSPAHVTSNKVVALDNYVPEEVVEVLSDNVSDIIEEVVDPTLFDEGYTISQERKIELVELLDKKGVFQIKGSISQVASVLNVSESSVYRYLKIISKR</sequence>
<dbReference type="InterPro" id="IPR039445">
    <property type="entry name" value="DauR-like_HTH"/>
</dbReference>
<protein>
    <recommendedName>
        <fullName evidence="5">Transcriptional regulator DauR</fullName>
    </recommendedName>
</protein>
<name>A0A1S6IR18_9LACT</name>
<dbReference type="Pfam" id="PF08348">
    <property type="entry name" value="PAS_6"/>
    <property type="match status" value="1"/>
</dbReference>
<evidence type="ECO:0000259" key="2">
    <source>
        <dbReference type="Pfam" id="PF13309"/>
    </source>
</evidence>
<dbReference type="AlphaFoldDB" id="A0A1S6IR18"/>
<evidence type="ECO:0000313" key="4">
    <source>
        <dbReference type="Proteomes" id="UP000188993"/>
    </source>
</evidence>
<evidence type="ECO:0000259" key="1">
    <source>
        <dbReference type="Pfam" id="PF08348"/>
    </source>
</evidence>
<reference evidence="3 4" key="1">
    <citation type="journal article" date="2014" name="Int. J. Syst. Evol. Microbiol.">
        <title>Jeotgalibaca dankookensis gen. nov., sp. nov., a member of the family Carnobacteriaceae, isolated from seujeot (Korean traditional food).</title>
        <authorList>
            <person name="Lee D.G."/>
            <person name="Trujillo M.E."/>
            <person name="Kang H."/>
            <person name="Ahn T.Y."/>
        </authorList>
    </citation>
    <scope>NUCLEOTIDE SEQUENCE [LARGE SCALE GENOMIC DNA]</scope>
    <source>
        <strain evidence="3 4">EX-07</strain>
    </source>
</reference>
<dbReference type="PANTHER" id="PTHR35568">
    <property type="entry name" value="TRANSCRIPTIONAL REGULATOR DAUR"/>
    <property type="match status" value="1"/>
</dbReference>
<dbReference type="EMBL" id="CP019728">
    <property type="protein sequence ID" value="AQS53974.1"/>
    <property type="molecule type" value="Genomic_DNA"/>
</dbReference>
<dbReference type="InterPro" id="IPR039446">
    <property type="entry name" value="DauR-like"/>
</dbReference>
<feature type="domain" description="Transcriptional regulator DauR-like HTH" evidence="2">
    <location>
        <begin position="170"/>
        <end position="228"/>
    </location>
</feature>
<dbReference type="PANTHER" id="PTHR35568:SF1">
    <property type="entry name" value="TRANSCRIPTIONAL REGULATOR DAUR"/>
    <property type="match status" value="1"/>
</dbReference>
<organism evidence="3 4">
    <name type="scientific">Jeotgalibaca dankookensis</name>
    <dbReference type="NCBI Taxonomy" id="708126"/>
    <lineage>
        <taxon>Bacteria</taxon>
        <taxon>Bacillati</taxon>
        <taxon>Bacillota</taxon>
        <taxon>Bacilli</taxon>
        <taxon>Lactobacillales</taxon>
        <taxon>Carnobacteriaceae</taxon>
        <taxon>Jeotgalibaca</taxon>
    </lineage>
</organism>
<dbReference type="STRING" id="708126.BW727_101608"/>
<feature type="domain" description="YheO-like" evidence="1">
    <location>
        <begin position="6"/>
        <end position="117"/>
    </location>
</feature>
<dbReference type="KEGG" id="jda:BW727_101608"/>
<dbReference type="OrthoDB" id="9796595at2"/>
<proteinExistence type="predicted"/>
<keyword evidence="4" id="KW-1185">Reference proteome</keyword>
<dbReference type="Proteomes" id="UP000188993">
    <property type="component" value="Chromosome"/>
</dbReference>
<gene>
    <name evidence="3" type="ORF">BW727_101608</name>
</gene>
<dbReference type="Pfam" id="PF13309">
    <property type="entry name" value="HTH_22"/>
    <property type="match status" value="1"/>
</dbReference>